<accession>A0ACC0PAK0</accession>
<proteinExistence type="predicted"/>
<reference evidence="1" key="1">
    <citation type="submission" date="2022-02" db="EMBL/GenBank/DDBJ databases">
        <title>Plant Genome Project.</title>
        <authorList>
            <person name="Zhang R.-G."/>
        </authorList>
    </citation>
    <scope>NUCLEOTIDE SEQUENCE</scope>
    <source>
        <strain evidence="1">AT1</strain>
    </source>
</reference>
<comment type="caution">
    <text evidence="1">The sequence shown here is derived from an EMBL/GenBank/DDBJ whole genome shotgun (WGS) entry which is preliminary data.</text>
</comment>
<evidence type="ECO:0000313" key="2">
    <source>
        <dbReference type="Proteomes" id="UP001062846"/>
    </source>
</evidence>
<organism evidence="1 2">
    <name type="scientific">Rhododendron molle</name>
    <name type="common">Chinese azalea</name>
    <name type="synonym">Azalea mollis</name>
    <dbReference type="NCBI Taxonomy" id="49168"/>
    <lineage>
        <taxon>Eukaryota</taxon>
        <taxon>Viridiplantae</taxon>
        <taxon>Streptophyta</taxon>
        <taxon>Embryophyta</taxon>
        <taxon>Tracheophyta</taxon>
        <taxon>Spermatophyta</taxon>
        <taxon>Magnoliopsida</taxon>
        <taxon>eudicotyledons</taxon>
        <taxon>Gunneridae</taxon>
        <taxon>Pentapetalae</taxon>
        <taxon>asterids</taxon>
        <taxon>Ericales</taxon>
        <taxon>Ericaceae</taxon>
        <taxon>Ericoideae</taxon>
        <taxon>Rhodoreae</taxon>
        <taxon>Rhododendron</taxon>
    </lineage>
</organism>
<keyword evidence="2" id="KW-1185">Reference proteome</keyword>
<sequence length="131" mass="15107">MAGLLTVYVDNLPKSMDVGWHRQLFIPFGRVEDVYMPSKRSSSYNTKFGFVRFKRREEAINAIEDLNGAVIRDYSIVVQFAKYLKVDPIDTQRNLDGAKNTNFAPSLHGWQPKPVENQSKQRASNCYLMLF</sequence>
<name>A0ACC0PAK0_RHOML</name>
<gene>
    <name evidence="1" type="ORF">RHMOL_Rhmol03G0014500</name>
</gene>
<dbReference type="EMBL" id="CM046390">
    <property type="protein sequence ID" value="KAI8562176.1"/>
    <property type="molecule type" value="Genomic_DNA"/>
</dbReference>
<dbReference type="Proteomes" id="UP001062846">
    <property type="component" value="Chromosome 3"/>
</dbReference>
<evidence type="ECO:0000313" key="1">
    <source>
        <dbReference type="EMBL" id="KAI8562176.1"/>
    </source>
</evidence>
<protein>
    <submittedName>
        <fullName evidence="1">Uncharacterized protein</fullName>
    </submittedName>
</protein>